<dbReference type="Gene3D" id="1.20.140.150">
    <property type="match status" value="1"/>
</dbReference>
<keyword evidence="1" id="KW-1133">Transmembrane helix</keyword>
<reference evidence="3" key="3">
    <citation type="submission" date="2015-06" db="UniProtKB">
        <authorList>
            <consortium name="EnsemblMetazoa"/>
        </authorList>
    </citation>
    <scope>IDENTIFICATION</scope>
</reference>
<dbReference type="EMBL" id="KB306788">
    <property type="protein sequence ID" value="ELT99542.1"/>
    <property type="molecule type" value="Genomic_DNA"/>
</dbReference>
<feature type="transmembrane region" description="Helical" evidence="1">
    <location>
        <begin position="36"/>
        <end position="57"/>
    </location>
</feature>
<evidence type="ECO:0000313" key="2">
    <source>
        <dbReference type="EMBL" id="ELT99542.1"/>
    </source>
</evidence>
<reference evidence="2 4" key="2">
    <citation type="journal article" date="2013" name="Nature">
        <title>Insights into bilaterian evolution from three spiralian genomes.</title>
        <authorList>
            <person name="Simakov O."/>
            <person name="Marletaz F."/>
            <person name="Cho S.J."/>
            <person name="Edsinger-Gonzales E."/>
            <person name="Havlak P."/>
            <person name="Hellsten U."/>
            <person name="Kuo D.H."/>
            <person name="Larsson T."/>
            <person name="Lv J."/>
            <person name="Arendt D."/>
            <person name="Savage R."/>
            <person name="Osoegawa K."/>
            <person name="de Jong P."/>
            <person name="Grimwood J."/>
            <person name="Chapman J.A."/>
            <person name="Shapiro H."/>
            <person name="Aerts A."/>
            <person name="Otillar R.P."/>
            <person name="Terry A.Y."/>
            <person name="Boore J.L."/>
            <person name="Grigoriev I.V."/>
            <person name="Lindberg D.R."/>
            <person name="Seaver E.C."/>
            <person name="Weisblat D.A."/>
            <person name="Putnam N.H."/>
            <person name="Rokhsar D.S."/>
        </authorList>
    </citation>
    <scope>NUCLEOTIDE SEQUENCE</scope>
    <source>
        <strain evidence="2 4">I ESC-2004</strain>
    </source>
</reference>
<feature type="transmembrane region" description="Helical" evidence="1">
    <location>
        <begin position="114"/>
        <end position="136"/>
    </location>
</feature>
<reference evidence="4" key="1">
    <citation type="submission" date="2012-12" db="EMBL/GenBank/DDBJ databases">
        <authorList>
            <person name="Hellsten U."/>
            <person name="Grimwood J."/>
            <person name="Chapman J.A."/>
            <person name="Shapiro H."/>
            <person name="Aerts A."/>
            <person name="Otillar R.P."/>
            <person name="Terry A.Y."/>
            <person name="Boore J.L."/>
            <person name="Simakov O."/>
            <person name="Marletaz F."/>
            <person name="Cho S.-J."/>
            <person name="Edsinger-Gonzales E."/>
            <person name="Havlak P."/>
            <person name="Kuo D.-H."/>
            <person name="Larsson T."/>
            <person name="Lv J."/>
            <person name="Arendt D."/>
            <person name="Savage R."/>
            <person name="Osoegawa K."/>
            <person name="de Jong P."/>
            <person name="Lindberg D.R."/>
            <person name="Seaver E.C."/>
            <person name="Weisblat D.A."/>
            <person name="Putnam N.H."/>
            <person name="Grigoriev I.V."/>
            <person name="Rokhsar D.S."/>
        </authorList>
    </citation>
    <scope>NUCLEOTIDE SEQUENCE</scope>
    <source>
        <strain evidence="4">I ESC-2004</strain>
    </source>
</reference>
<evidence type="ECO:0000313" key="3">
    <source>
        <dbReference type="EnsemblMetazoa" id="CapteP222766"/>
    </source>
</evidence>
<proteinExistence type="predicted"/>
<sequence length="267" mass="30402">MAPQKVDAITRGLNTTVESFNYEVKTFWKERSVSRLTLISFLHLNIANVLTLLVFLAPGWGWTQEISGTDALAGEYYGFYGVWFTCWGDVEGNARREVCELTTTLPMPSFWGSFQAMSVVTALSGMFSFIACMTYICVQTMNKKSSLVLLYAFLTGLTGLFSTSWIVVFAVGFHDSSWNCCDPDLQRQVVQYHLWYCFVFAVMAALFYFAALTGGIFEALDVRKEFMRAMALRQKHESEMLQYGDQSSYAPSIRYPQNFPPNVRYNH</sequence>
<keyword evidence="1" id="KW-0472">Membrane</keyword>
<dbReference type="HOGENOM" id="CLU_1042963_0_0_1"/>
<accession>R7U0Y1</accession>
<dbReference type="Proteomes" id="UP000014760">
    <property type="component" value="Unassembled WGS sequence"/>
</dbReference>
<name>R7U0Y1_CAPTE</name>
<organism evidence="2">
    <name type="scientific">Capitella teleta</name>
    <name type="common">Polychaete worm</name>
    <dbReference type="NCBI Taxonomy" id="283909"/>
    <lineage>
        <taxon>Eukaryota</taxon>
        <taxon>Metazoa</taxon>
        <taxon>Spiralia</taxon>
        <taxon>Lophotrochozoa</taxon>
        <taxon>Annelida</taxon>
        <taxon>Polychaeta</taxon>
        <taxon>Sedentaria</taxon>
        <taxon>Scolecida</taxon>
        <taxon>Capitellidae</taxon>
        <taxon>Capitella</taxon>
    </lineage>
</organism>
<dbReference type="EnsemblMetazoa" id="CapteT222766">
    <property type="protein sequence ID" value="CapteP222766"/>
    <property type="gene ID" value="CapteG222766"/>
</dbReference>
<dbReference type="AlphaFoldDB" id="R7U0Y1"/>
<evidence type="ECO:0000313" key="4">
    <source>
        <dbReference type="Proteomes" id="UP000014760"/>
    </source>
</evidence>
<protein>
    <submittedName>
        <fullName evidence="2 3">Uncharacterized protein</fullName>
    </submittedName>
</protein>
<gene>
    <name evidence="2" type="ORF">CAPTEDRAFT_222766</name>
</gene>
<keyword evidence="1" id="KW-0812">Transmembrane</keyword>
<evidence type="ECO:0000256" key="1">
    <source>
        <dbReference type="SAM" id="Phobius"/>
    </source>
</evidence>
<dbReference type="EMBL" id="AMQN01009998">
    <property type="status" value="NOT_ANNOTATED_CDS"/>
    <property type="molecule type" value="Genomic_DNA"/>
</dbReference>
<feature type="transmembrane region" description="Helical" evidence="1">
    <location>
        <begin position="148"/>
        <end position="173"/>
    </location>
</feature>
<keyword evidence="4" id="KW-1185">Reference proteome</keyword>
<feature type="transmembrane region" description="Helical" evidence="1">
    <location>
        <begin position="193"/>
        <end position="220"/>
    </location>
</feature>